<reference evidence="1 2" key="1">
    <citation type="submission" date="2020-06" db="EMBL/GenBank/DDBJ databases">
        <title>Transcriptomic and genomic resources for Thalictrum thalictroides and T. hernandezii: Facilitating candidate gene discovery in an emerging model plant lineage.</title>
        <authorList>
            <person name="Arias T."/>
            <person name="Riano-Pachon D.M."/>
            <person name="Di Stilio V.S."/>
        </authorList>
    </citation>
    <scope>NUCLEOTIDE SEQUENCE [LARGE SCALE GENOMIC DNA]</scope>
    <source>
        <strain evidence="2">cv. WT478/WT964</strain>
        <tissue evidence="1">Leaves</tissue>
    </source>
</reference>
<evidence type="ECO:0000313" key="2">
    <source>
        <dbReference type="Proteomes" id="UP000554482"/>
    </source>
</evidence>
<comment type="caution">
    <text evidence="1">The sequence shown here is derived from an EMBL/GenBank/DDBJ whole genome shotgun (WGS) entry which is preliminary data.</text>
</comment>
<accession>A0A7J6XFZ7</accession>
<protein>
    <submittedName>
        <fullName evidence="1">Uncharacterized protein</fullName>
    </submittedName>
</protein>
<sequence>MRSGPVSTNLRYLGLPCTNLWHHTLQTLTRLIVDECEHILTYMFRGRRGLMSTNLRYLGSLGTNLWHHTLQAPIRLIMDVSELIPPMFHYVLSLNPEPLA</sequence>
<proteinExistence type="predicted"/>
<dbReference type="AlphaFoldDB" id="A0A7J6XFZ7"/>
<dbReference type="Proteomes" id="UP000554482">
    <property type="component" value="Unassembled WGS sequence"/>
</dbReference>
<organism evidence="1 2">
    <name type="scientific">Thalictrum thalictroides</name>
    <name type="common">Rue-anemone</name>
    <name type="synonym">Anemone thalictroides</name>
    <dbReference type="NCBI Taxonomy" id="46969"/>
    <lineage>
        <taxon>Eukaryota</taxon>
        <taxon>Viridiplantae</taxon>
        <taxon>Streptophyta</taxon>
        <taxon>Embryophyta</taxon>
        <taxon>Tracheophyta</taxon>
        <taxon>Spermatophyta</taxon>
        <taxon>Magnoliopsida</taxon>
        <taxon>Ranunculales</taxon>
        <taxon>Ranunculaceae</taxon>
        <taxon>Thalictroideae</taxon>
        <taxon>Thalictrum</taxon>
    </lineage>
</organism>
<gene>
    <name evidence="1" type="ORF">FRX31_002538</name>
</gene>
<evidence type="ECO:0000313" key="1">
    <source>
        <dbReference type="EMBL" id="KAF5207875.1"/>
    </source>
</evidence>
<dbReference type="EMBL" id="JABWDY010000849">
    <property type="protein sequence ID" value="KAF5207875.1"/>
    <property type="molecule type" value="Genomic_DNA"/>
</dbReference>
<name>A0A7J6XFZ7_THATH</name>
<keyword evidence="2" id="KW-1185">Reference proteome</keyword>